<proteinExistence type="predicted"/>
<protein>
    <submittedName>
        <fullName evidence="3">Adenylyltransferase/sulfurtransferase</fullName>
    </submittedName>
</protein>
<reference evidence="3 4" key="1">
    <citation type="submission" date="2023-07" db="EMBL/GenBank/DDBJ databases">
        <title>Sequencing the genomes of 1000 actinobacteria strains.</title>
        <authorList>
            <person name="Klenk H.-P."/>
        </authorList>
    </citation>
    <scope>NUCLEOTIDE SEQUENCE [LARGE SCALE GENOMIC DNA]</scope>
    <source>
        <strain evidence="3 4">DSM 14785</strain>
    </source>
</reference>
<dbReference type="RefSeq" id="WP_217997360.1">
    <property type="nucleotide sequence ID" value="NZ_JAUSVM010000001.1"/>
</dbReference>
<dbReference type="InterPro" id="IPR045886">
    <property type="entry name" value="ThiF/MoeB/HesA"/>
</dbReference>
<keyword evidence="4" id="KW-1185">Reference proteome</keyword>
<sequence length="405" mass="41577">MTGPALPPLVAPGPPLTTEQVSRYARHLALAEVGEAGQRRLLAARVLVLGAGGLGSPVLQYLAAAGVGTLGVVDDDVVEASNLQRQVLHGTADVGRRKVDSAADAVRAIDPALRVETHAFRLDDANAHDVLRGWDLVVDGTDNFATRYLVNDVCAELGVPWVWGSLQRGHAQVSTFWSDPPAGEGVDLRDVFGGPPPDGTVASCAVDGVLGAVCAAAGAAMALEAVKLVCGTGRTLLGRVAVHDAFAGTWQDVPVRRRAAADVPVPTRPGPGTRTGPDARPARAVRSVGVGAGTETADDDGALSGVAEVLRLLASRPDVDVVDLRDAPEAAAAPLPGARSVPFARFASEQGLTELDPDRPLVLVCRVGARAAHAARLARAAGVHDVRHLPGGLAAWARVAAARGA</sequence>
<dbReference type="CDD" id="cd00158">
    <property type="entry name" value="RHOD"/>
    <property type="match status" value="1"/>
</dbReference>
<dbReference type="InterPro" id="IPR035985">
    <property type="entry name" value="Ubiquitin-activating_enz"/>
</dbReference>
<evidence type="ECO:0000259" key="2">
    <source>
        <dbReference type="PROSITE" id="PS50206"/>
    </source>
</evidence>
<gene>
    <name evidence="3" type="ORF">JO380_003516</name>
</gene>
<organism evidence="3 4">
    <name type="scientific">Cellulomonas iranensis</name>
    <dbReference type="NCBI Taxonomy" id="76862"/>
    <lineage>
        <taxon>Bacteria</taxon>
        <taxon>Bacillati</taxon>
        <taxon>Actinomycetota</taxon>
        <taxon>Actinomycetes</taxon>
        <taxon>Micrococcales</taxon>
        <taxon>Cellulomonadaceae</taxon>
        <taxon>Cellulomonas</taxon>
    </lineage>
</organism>
<dbReference type="Proteomes" id="UP001240250">
    <property type="component" value="Unassembled WGS sequence"/>
</dbReference>
<keyword evidence="3" id="KW-0808">Transferase</keyword>
<dbReference type="Gene3D" id="3.40.250.10">
    <property type="entry name" value="Rhodanese-like domain"/>
    <property type="match status" value="1"/>
</dbReference>
<dbReference type="Pfam" id="PF00899">
    <property type="entry name" value="ThiF"/>
    <property type="match status" value="1"/>
</dbReference>
<dbReference type="SUPFAM" id="SSF52821">
    <property type="entry name" value="Rhodanese/Cell cycle control phosphatase"/>
    <property type="match status" value="1"/>
</dbReference>
<evidence type="ECO:0000313" key="4">
    <source>
        <dbReference type="Proteomes" id="UP001240250"/>
    </source>
</evidence>
<name>A0ABU0GR90_9CELL</name>
<evidence type="ECO:0000256" key="1">
    <source>
        <dbReference type="SAM" id="MobiDB-lite"/>
    </source>
</evidence>
<dbReference type="Pfam" id="PF00581">
    <property type="entry name" value="Rhodanese"/>
    <property type="match status" value="1"/>
</dbReference>
<evidence type="ECO:0000313" key="3">
    <source>
        <dbReference type="EMBL" id="MDQ0427135.1"/>
    </source>
</evidence>
<dbReference type="EMBL" id="JAUSVM010000001">
    <property type="protein sequence ID" value="MDQ0427135.1"/>
    <property type="molecule type" value="Genomic_DNA"/>
</dbReference>
<keyword evidence="3" id="KW-0548">Nucleotidyltransferase</keyword>
<dbReference type="InterPro" id="IPR000594">
    <property type="entry name" value="ThiF_NAD_FAD-bd"/>
</dbReference>
<dbReference type="Gene3D" id="3.40.50.720">
    <property type="entry name" value="NAD(P)-binding Rossmann-like Domain"/>
    <property type="match status" value="1"/>
</dbReference>
<comment type="caution">
    <text evidence="3">The sequence shown here is derived from an EMBL/GenBank/DDBJ whole genome shotgun (WGS) entry which is preliminary data.</text>
</comment>
<dbReference type="InterPro" id="IPR001763">
    <property type="entry name" value="Rhodanese-like_dom"/>
</dbReference>
<dbReference type="InterPro" id="IPR036873">
    <property type="entry name" value="Rhodanese-like_dom_sf"/>
</dbReference>
<dbReference type="SMART" id="SM00450">
    <property type="entry name" value="RHOD"/>
    <property type="match status" value="1"/>
</dbReference>
<dbReference type="PANTHER" id="PTHR10953">
    <property type="entry name" value="UBIQUITIN-ACTIVATING ENZYME E1"/>
    <property type="match status" value="1"/>
</dbReference>
<dbReference type="CDD" id="cd00757">
    <property type="entry name" value="ThiF_MoeB_HesA_family"/>
    <property type="match status" value="1"/>
</dbReference>
<dbReference type="GO" id="GO:0016779">
    <property type="term" value="F:nucleotidyltransferase activity"/>
    <property type="evidence" value="ECO:0007669"/>
    <property type="project" value="UniProtKB-KW"/>
</dbReference>
<dbReference type="SUPFAM" id="SSF69572">
    <property type="entry name" value="Activating enzymes of the ubiquitin-like proteins"/>
    <property type="match status" value="1"/>
</dbReference>
<accession>A0ABU0GR90</accession>
<dbReference type="PROSITE" id="PS50206">
    <property type="entry name" value="RHODANESE_3"/>
    <property type="match status" value="1"/>
</dbReference>
<dbReference type="PANTHER" id="PTHR10953:SF102">
    <property type="entry name" value="ADENYLYLTRANSFERASE AND SULFURTRANSFERASE MOCS3"/>
    <property type="match status" value="1"/>
</dbReference>
<feature type="domain" description="Rhodanese" evidence="2">
    <location>
        <begin position="315"/>
        <end position="405"/>
    </location>
</feature>
<feature type="region of interest" description="Disordered" evidence="1">
    <location>
        <begin position="261"/>
        <end position="282"/>
    </location>
</feature>